<protein>
    <submittedName>
        <fullName evidence="7">ABC transporter ATP-binding protein</fullName>
    </submittedName>
</protein>
<keyword evidence="1" id="KW-0813">Transport</keyword>
<organism evidence="7 8">
    <name type="scientific">Polynucleobacter antarcticus</name>
    <dbReference type="NCBI Taxonomy" id="1743162"/>
    <lineage>
        <taxon>Bacteria</taxon>
        <taxon>Pseudomonadati</taxon>
        <taxon>Pseudomonadota</taxon>
        <taxon>Betaproteobacteria</taxon>
        <taxon>Burkholderiales</taxon>
        <taxon>Burkholderiaceae</taxon>
        <taxon>Polynucleobacter</taxon>
    </lineage>
</organism>
<dbReference type="PROSITE" id="PS50893">
    <property type="entry name" value="ABC_TRANSPORTER_2"/>
    <property type="match status" value="1"/>
</dbReference>
<keyword evidence="5 7" id="KW-0067">ATP-binding</keyword>
<dbReference type="PROSITE" id="PS00211">
    <property type="entry name" value="ABC_TRANSPORTER_1"/>
    <property type="match status" value="1"/>
</dbReference>
<dbReference type="AlphaFoldDB" id="A0A6M9PW15"/>
<dbReference type="SUPFAM" id="SSF52540">
    <property type="entry name" value="P-loop containing nucleoside triphosphate hydrolases"/>
    <property type="match status" value="1"/>
</dbReference>
<dbReference type="Proteomes" id="UP000500806">
    <property type="component" value="Chromosome"/>
</dbReference>
<evidence type="ECO:0000256" key="5">
    <source>
        <dbReference type="ARBA" id="ARBA00022840"/>
    </source>
</evidence>
<reference evidence="7 8" key="1">
    <citation type="submission" date="2018-04" db="EMBL/GenBank/DDBJ databases">
        <title>Polynucleobacter sp. LimPoW16 genome.</title>
        <authorList>
            <person name="Hahn M.W."/>
        </authorList>
    </citation>
    <scope>NUCLEOTIDE SEQUENCE [LARGE SCALE GENOMIC DNA]</scope>
    <source>
        <strain evidence="7 8">LimPoW16</strain>
    </source>
</reference>
<keyword evidence="2" id="KW-1003">Cell membrane</keyword>
<evidence type="ECO:0000256" key="3">
    <source>
        <dbReference type="ARBA" id="ARBA00022519"/>
    </source>
</evidence>
<dbReference type="InterPro" id="IPR050093">
    <property type="entry name" value="ABC_SmlMolc_Importer"/>
</dbReference>
<keyword evidence="3" id="KW-0997">Cell inner membrane</keyword>
<evidence type="ECO:0000256" key="2">
    <source>
        <dbReference type="ARBA" id="ARBA00022475"/>
    </source>
</evidence>
<dbReference type="EMBL" id="CP028941">
    <property type="protein sequence ID" value="QKM63628.1"/>
    <property type="molecule type" value="Genomic_DNA"/>
</dbReference>
<dbReference type="Pfam" id="PF00005">
    <property type="entry name" value="ABC_tran"/>
    <property type="match status" value="1"/>
</dbReference>
<dbReference type="InterPro" id="IPR017871">
    <property type="entry name" value="ABC_transporter-like_CS"/>
</dbReference>
<dbReference type="InterPro" id="IPR027417">
    <property type="entry name" value="P-loop_NTPase"/>
</dbReference>
<evidence type="ECO:0000256" key="4">
    <source>
        <dbReference type="ARBA" id="ARBA00022741"/>
    </source>
</evidence>
<evidence type="ECO:0000313" key="7">
    <source>
        <dbReference type="EMBL" id="QKM63628.1"/>
    </source>
</evidence>
<dbReference type="InterPro" id="IPR003439">
    <property type="entry name" value="ABC_transporter-like_ATP-bd"/>
</dbReference>
<dbReference type="SMART" id="SM00382">
    <property type="entry name" value="AAA"/>
    <property type="match status" value="1"/>
</dbReference>
<gene>
    <name evidence="7" type="ORF">DCO16_04875</name>
</gene>
<feature type="domain" description="ABC transporter" evidence="6">
    <location>
        <begin position="1"/>
        <end position="219"/>
    </location>
</feature>
<name>A0A6M9PW15_9BURK</name>
<dbReference type="GO" id="GO:0005524">
    <property type="term" value="F:ATP binding"/>
    <property type="evidence" value="ECO:0007669"/>
    <property type="project" value="UniProtKB-KW"/>
</dbReference>
<evidence type="ECO:0000256" key="1">
    <source>
        <dbReference type="ARBA" id="ARBA00022448"/>
    </source>
</evidence>
<accession>A0A6M9PW15</accession>
<dbReference type="PANTHER" id="PTHR42781">
    <property type="entry name" value="SPERMIDINE/PUTRESCINE IMPORT ATP-BINDING PROTEIN POTA"/>
    <property type="match status" value="1"/>
</dbReference>
<sequence>MNDVCLTIADQSFVALLGASGSGKTTVLKTINQLIYPDQGEVRINGIPISATKAPILRRGIGYVFQGSGLFPHLSVAENIGITPHLLAWPEERINQRVDELLNMVALPLDFASRLPHQLSGGQQQRVAIARALAAAPPIMLMDEPFGALDPITRDMLGTEYRKLHENLKLTTVMVSHDIQEALLLADRIIVIKAGQIIADFLPHQALQETHPDVQAMMAVPLRQNRKVHEVLGSNVDE</sequence>
<keyword evidence="4" id="KW-0547">Nucleotide-binding</keyword>
<dbReference type="Gene3D" id="3.40.50.300">
    <property type="entry name" value="P-loop containing nucleotide triphosphate hydrolases"/>
    <property type="match status" value="1"/>
</dbReference>
<dbReference type="InterPro" id="IPR003593">
    <property type="entry name" value="AAA+_ATPase"/>
</dbReference>
<keyword evidence="8" id="KW-1185">Reference proteome</keyword>
<keyword evidence="3" id="KW-0472">Membrane</keyword>
<dbReference type="GO" id="GO:0016887">
    <property type="term" value="F:ATP hydrolysis activity"/>
    <property type="evidence" value="ECO:0007669"/>
    <property type="project" value="InterPro"/>
</dbReference>
<dbReference type="PANTHER" id="PTHR42781:SF4">
    <property type="entry name" value="SPERMIDINE_PUTRESCINE IMPORT ATP-BINDING PROTEIN POTA"/>
    <property type="match status" value="1"/>
</dbReference>
<proteinExistence type="predicted"/>
<evidence type="ECO:0000259" key="6">
    <source>
        <dbReference type="PROSITE" id="PS50893"/>
    </source>
</evidence>
<evidence type="ECO:0000313" key="8">
    <source>
        <dbReference type="Proteomes" id="UP000500806"/>
    </source>
</evidence>
<dbReference type="KEGG" id="pani:DCO16_04875"/>